<feature type="chain" id="PRO_5027649392" evidence="5">
    <location>
        <begin position="20"/>
        <end position="423"/>
    </location>
</feature>
<name>A0A7C1VUC2_DESA2</name>
<evidence type="ECO:0000256" key="3">
    <source>
        <dbReference type="ARBA" id="ARBA00022448"/>
    </source>
</evidence>
<dbReference type="PANTHER" id="PTHR43649">
    <property type="entry name" value="ARABINOSE-BINDING PROTEIN-RELATED"/>
    <property type="match status" value="1"/>
</dbReference>
<keyword evidence="3" id="KW-0813">Transport</keyword>
<dbReference type="Proteomes" id="UP000885738">
    <property type="component" value="Unassembled WGS sequence"/>
</dbReference>
<dbReference type="GO" id="GO:0042597">
    <property type="term" value="C:periplasmic space"/>
    <property type="evidence" value="ECO:0007669"/>
    <property type="project" value="UniProtKB-SubCell"/>
</dbReference>
<dbReference type="SUPFAM" id="SSF53850">
    <property type="entry name" value="Periplasmic binding protein-like II"/>
    <property type="match status" value="1"/>
</dbReference>
<evidence type="ECO:0000256" key="1">
    <source>
        <dbReference type="ARBA" id="ARBA00004418"/>
    </source>
</evidence>
<evidence type="ECO:0000256" key="5">
    <source>
        <dbReference type="SAM" id="SignalP"/>
    </source>
</evidence>
<dbReference type="Pfam" id="PF01547">
    <property type="entry name" value="SBP_bac_1"/>
    <property type="match status" value="1"/>
</dbReference>
<comment type="subcellular location">
    <subcellularLocation>
        <location evidence="1">Periplasm</location>
    </subcellularLocation>
</comment>
<dbReference type="InterPro" id="IPR050490">
    <property type="entry name" value="Bact_solute-bd_prot1"/>
</dbReference>
<dbReference type="InterPro" id="IPR006059">
    <property type="entry name" value="SBP"/>
</dbReference>
<protein>
    <submittedName>
        <fullName evidence="6">ABC transporter substrate-binding protein</fullName>
    </submittedName>
</protein>
<organism evidence="6">
    <name type="scientific">Desulfofervidus auxilii</name>
    <dbReference type="NCBI Taxonomy" id="1621989"/>
    <lineage>
        <taxon>Bacteria</taxon>
        <taxon>Pseudomonadati</taxon>
        <taxon>Thermodesulfobacteriota</taxon>
        <taxon>Candidatus Desulfofervidia</taxon>
        <taxon>Candidatus Desulfofervidales</taxon>
        <taxon>Candidatus Desulfofervidaceae</taxon>
        <taxon>Candidatus Desulfofervidus</taxon>
    </lineage>
</organism>
<dbReference type="CDD" id="cd14750">
    <property type="entry name" value="PBP2_TMBP"/>
    <property type="match status" value="1"/>
</dbReference>
<evidence type="ECO:0000256" key="4">
    <source>
        <dbReference type="ARBA" id="ARBA00022729"/>
    </source>
</evidence>
<evidence type="ECO:0000313" key="6">
    <source>
        <dbReference type="EMBL" id="HEC67781.1"/>
    </source>
</evidence>
<dbReference type="PROSITE" id="PS51257">
    <property type="entry name" value="PROKAR_LIPOPROTEIN"/>
    <property type="match status" value="1"/>
</dbReference>
<dbReference type="Gene3D" id="3.40.190.10">
    <property type="entry name" value="Periplasmic binding protein-like II"/>
    <property type="match status" value="2"/>
</dbReference>
<dbReference type="PANTHER" id="PTHR43649:SF34">
    <property type="entry name" value="ABC TRANSPORTER PERIPLASMIC-BINDING PROTEIN YCJN-RELATED"/>
    <property type="match status" value="1"/>
</dbReference>
<sequence>MKCIKILLCLLLLTTACQKTPKFTFMVGGSANALLYWERVTKEFETKKGIKIELIRLPADTEQRRQRIVIPLQAKASDPDVFLMDVIWVGMIAGARWLEPLNHYINRDNFDINKFFKRVIEDVDTFKHKIIALPVYVDGGLLYYRKDLLTKYGYHEPPSTWETLVNMAKQIQKKERIQNKAFWGFVWQGAMYEGLICTFLEFCASGNGGISFDPLGKIKVNTMENQKALKFMVKLIHQEGISPPNTFTELKEEEVRLIFQQGNALFERNWPYAWKLHQEDPFLKGKVGITQLPHFEGGKTASTLGGWHIGISKFSDVKEMAWEFVKFVTSFEQQKRFVLKLSWNPGRLDVYQDSEIREKMSHLIILKNVFENAVARPLSPYYSQISQILQRHINAALALKEIPDEALKKAQAEIDQLFAYYGN</sequence>
<reference evidence="6" key="1">
    <citation type="journal article" date="2020" name="mSystems">
        <title>Genome- and Community-Level Interaction Insights into Carbon Utilization and Element Cycling Functions of Hydrothermarchaeota in Hydrothermal Sediment.</title>
        <authorList>
            <person name="Zhou Z."/>
            <person name="Liu Y."/>
            <person name="Xu W."/>
            <person name="Pan J."/>
            <person name="Luo Z.H."/>
            <person name="Li M."/>
        </authorList>
    </citation>
    <scope>NUCLEOTIDE SEQUENCE [LARGE SCALE GENOMIC DNA]</scope>
    <source>
        <strain evidence="6">HyVt-389</strain>
    </source>
</reference>
<gene>
    <name evidence="6" type="ORF">ENI35_03075</name>
</gene>
<dbReference type="AlphaFoldDB" id="A0A7C1VUC2"/>
<accession>A0A7C1VUC2</accession>
<feature type="signal peptide" evidence="5">
    <location>
        <begin position="1"/>
        <end position="19"/>
    </location>
</feature>
<comment type="caution">
    <text evidence="6">The sequence shown here is derived from an EMBL/GenBank/DDBJ whole genome shotgun (WGS) entry which is preliminary data.</text>
</comment>
<keyword evidence="4 5" id="KW-0732">Signal</keyword>
<proteinExistence type="inferred from homology"/>
<dbReference type="EMBL" id="DRIH01000099">
    <property type="protein sequence ID" value="HEC67781.1"/>
    <property type="molecule type" value="Genomic_DNA"/>
</dbReference>
<comment type="similarity">
    <text evidence="2">Belongs to the bacterial solute-binding protein 1 family.</text>
</comment>
<evidence type="ECO:0000256" key="2">
    <source>
        <dbReference type="ARBA" id="ARBA00008520"/>
    </source>
</evidence>